<reference evidence="3" key="1">
    <citation type="submission" date="2022-05" db="EMBL/GenBank/DDBJ databases">
        <title>The Musa troglodytarum L. genome provides insights into the mechanism of non-climacteric behaviour and enrichment of carotenoids.</title>
        <authorList>
            <person name="Wang J."/>
        </authorList>
    </citation>
    <scope>NUCLEOTIDE SEQUENCE</scope>
    <source>
        <tissue evidence="3">Leaf</tissue>
    </source>
</reference>
<proteinExistence type="predicted"/>
<evidence type="ECO:0000256" key="1">
    <source>
        <dbReference type="SAM" id="MobiDB-lite"/>
    </source>
</evidence>
<dbReference type="OrthoDB" id="749487at2759"/>
<name>A0A9E7GBP7_9LILI</name>
<keyword evidence="2" id="KW-0732">Signal</keyword>
<protein>
    <submittedName>
        <fullName evidence="3">Uncharacterized protein</fullName>
    </submittedName>
</protein>
<feature type="signal peptide" evidence="2">
    <location>
        <begin position="1"/>
        <end position="23"/>
    </location>
</feature>
<keyword evidence="4" id="KW-1185">Reference proteome</keyword>
<organism evidence="3 4">
    <name type="scientific">Musa troglodytarum</name>
    <name type="common">fe'i banana</name>
    <dbReference type="NCBI Taxonomy" id="320322"/>
    <lineage>
        <taxon>Eukaryota</taxon>
        <taxon>Viridiplantae</taxon>
        <taxon>Streptophyta</taxon>
        <taxon>Embryophyta</taxon>
        <taxon>Tracheophyta</taxon>
        <taxon>Spermatophyta</taxon>
        <taxon>Magnoliopsida</taxon>
        <taxon>Liliopsida</taxon>
        <taxon>Zingiberales</taxon>
        <taxon>Musaceae</taxon>
        <taxon>Musa</taxon>
    </lineage>
</organism>
<dbReference type="PANTHER" id="PTHR36705:SF10">
    <property type="entry name" value="CLAVATA3_ESR (CLE)-RELATED PROTEIN 19"/>
    <property type="match status" value="1"/>
</dbReference>
<evidence type="ECO:0000313" key="4">
    <source>
        <dbReference type="Proteomes" id="UP001055439"/>
    </source>
</evidence>
<gene>
    <name evidence="3" type="ORF">MUK42_21922</name>
</gene>
<dbReference type="PANTHER" id="PTHR36705">
    <property type="entry name" value="CLAVATA3/ESR (CLE)-RELATED PROTEIN 20"/>
    <property type="match status" value="1"/>
</dbReference>
<accession>A0A9E7GBP7</accession>
<feature type="region of interest" description="Disordered" evidence="1">
    <location>
        <begin position="80"/>
        <end position="99"/>
    </location>
</feature>
<dbReference type="AlphaFoldDB" id="A0A9E7GBP7"/>
<dbReference type="Proteomes" id="UP001055439">
    <property type="component" value="Chromosome 6"/>
</dbReference>
<dbReference type="EMBL" id="CP097508">
    <property type="protein sequence ID" value="URE11445.1"/>
    <property type="molecule type" value="Genomic_DNA"/>
</dbReference>
<evidence type="ECO:0000256" key="2">
    <source>
        <dbReference type="SAM" id="SignalP"/>
    </source>
</evidence>
<feature type="chain" id="PRO_5038407092" evidence="2">
    <location>
        <begin position="24"/>
        <end position="99"/>
    </location>
</feature>
<sequence length="99" mass="11053">MEKRWARAALVAWFILLVAGSHGLVRSVSRKHPHDRQKADEKASVEELAAGVATIHRRGCRFKNLDLVCAYLTQADKNGSSIDDEKRLVPTGPNPLHNR</sequence>
<evidence type="ECO:0000313" key="3">
    <source>
        <dbReference type="EMBL" id="URE11445.1"/>
    </source>
</evidence>